<dbReference type="RefSeq" id="WP_379834605.1">
    <property type="nucleotide sequence ID" value="NZ_JBHRYQ010000001.1"/>
</dbReference>
<dbReference type="Proteomes" id="UP001595616">
    <property type="component" value="Unassembled WGS sequence"/>
</dbReference>
<name>A0ABV7YTU4_9BACT</name>
<dbReference type="Pfam" id="PF00535">
    <property type="entry name" value="Glycos_transf_2"/>
    <property type="match status" value="1"/>
</dbReference>
<comment type="caution">
    <text evidence="6">The sequence shown here is derived from an EMBL/GenBank/DDBJ whole genome shotgun (WGS) entry which is preliminary data.</text>
</comment>
<dbReference type="SUPFAM" id="SSF53448">
    <property type="entry name" value="Nucleotide-diphospho-sugar transferases"/>
    <property type="match status" value="1"/>
</dbReference>
<reference evidence="7" key="1">
    <citation type="journal article" date="2019" name="Int. J. Syst. Evol. Microbiol.">
        <title>The Global Catalogue of Microorganisms (GCM) 10K type strain sequencing project: providing services to taxonomists for standard genome sequencing and annotation.</title>
        <authorList>
            <consortium name="The Broad Institute Genomics Platform"/>
            <consortium name="The Broad Institute Genome Sequencing Center for Infectious Disease"/>
            <person name="Wu L."/>
            <person name="Ma J."/>
        </authorList>
    </citation>
    <scope>NUCLEOTIDE SEQUENCE [LARGE SCALE GENOMIC DNA]</scope>
    <source>
        <strain evidence="7">CECT 7956</strain>
    </source>
</reference>
<dbReference type="EMBL" id="JBHRYQ010000001">
    <property type="protein sequence ID" value="MFC3809481.1"/>
    <property type="molecule type" value="Genomic_DNA"/>
</dbReference>
<evidence type="ECO:0000256" key="2">
    <source>
        <dbReference type="ARBA" id="ARBA00022676"/>
    </source>
</evidence>
<comment type="similarity">
    <text evidence="1">Belongs to the glycosyltransferase 2 family.</text>
</comment>
<dbReference type="Gene3D" id="3.90.550.10">
    <property type="entry name" value="Spore Coat Polysaccharide Biosynthesis Protein SpsA, Chain A"/>
    <property type="match status" value="1"/>
</dbReference>
<keyword evidence="7" id="KW-1185">Reference proteome</keyword>
<feature type="transmembrane region" description="Helical" evidence="4">
    <location>
        <begin position="308"/>
        <end position="329"/>
    </location>
</feature>
<gene>
    <name evidence="6" type="ORF">ACFOOI_02350</name>
</gene>
<dbReference type="InterPro" id="IPR001173">
    <property type="entry name" value="Glyco_trans_2-like"/>
</dbReference>
<proteinExistence type="inferred from homology"/>
<dbReference type="EC" id="2.4.-.-" evidence="6"/>
<evidence type="ECO:0000256" key="1">
    <source>
        <dbReference type="ARBA" id="ARBA00006739"/>
    </source>
</evidence>
<accession>A0ABV7YTU4</accession>
<keyword evidence="3 6" id="KW-0808">Transferase</keyword>
<evidence type="ECO:0000313" key="7">
    <source>
        <dbReference type="Proteomes" id="UP001595616"/>
    </source>
</evidence>
<evidence type="ECO:0000256" key="3">
    <source>
        <dbReference type="ARBA" id="ARBA00022679"/>
    </source>
</evidence>
<feature type="transmembrane region" description="Helical" evidence="4">
    <location>
        <begin position="336"/>
        <end position="359"/>
    </location>
</feature>
<feature type="domain" description="Glycosyltransferase 2-like" evidence="5">
    <location>
        <begin position="42"/>
        <end position="214"/>
    </location>
</feature>
<organism evidence="6 7">
    <name type="scientific">Lacihabitans lacunae</name>
    <dbReference type="NCBI Taxonomy" id="1028214"/>
    <lineage>
        <taxon>Bacteria</taxon>
        <taxon>Pseudomonadati</taxon>
        <taxon>Bacteroidota</taxon>
        <taxon>Cytophagia</taxon>
        <taxon>Cytophagales</taxon>
        <taxon>Leadbetterellaceae</taxon>
        <taxon>Lacihabitans</taxon>
    </lineage>
</organism>
<sequence length="371" mass="41985">MVLIFEVLLGIYSLLVLLFFLKWVRIDLNKSNAANSNLFITAIIPVRNEGENIEKLLWSFENQTLDKAKFEVIVVNDHSTDHTEALVLAFAQKSKLNLKLIHLENVDGSPKKRALTQAIAESKGNIIFTTDGDCKLSEGLLLKYVQIFGDSKVKFISGPVTFFREKVGFWALLWERVQTVEFASLLGSAAASLALGSPNMCSGANLAYRKKTFYELNGYEGNLNIASGDDEFLMHKFSAAYPTSLVYAKDAACIVQTRACETPKVFYKQRKRWASKWNQYNSILPTLLAVFIFLSNVGMLVLLYENAYLFVAVRVGIEILFLGSVLRFLRRKDAIVFIPLVQIIYPFYVMFFGLVSIFAPKAYDWKGRKLK</sequence>
<keyword evidence="2 6" id="KW-0328">Glycosyltransferase</keyword>
<keyword evidence="4" id="KW-0812">Transmembrane</keyword>
<evidence type="ECO:0000256" key="4">
    <source>
        <dbReference type="SAM" id="Phobius"/>
    </source>
</evidence>
<keyword evidence="4" id="KW-1133">Transmembrane helix</keyword>
<keyword evidence="4" id="KW-0472">Membrane</keyword>
<evidence type="ECO:0000259" key="5">
    <source>
        <dbReference type="Pfam" id="PF00535"/>
    </source>
</evidence>
<evidence type="ECO:0000313" key="6">
    <source>
        <dbReference type="EMBL" id="MFC3809481.1"/>
    </source>
</evidence>
<dbReference type="InterPro" id="IPR029044">
    <property type="entry name" value="Nucleotide-diphossugar_trans"/>
</dbReference>
<dbReference type="PANTHER" id="PTHR43630:SF1">
    <property type="entry name" value="POLY-BETA-1,6-N-ACETYL-D-GLUCOSAMINE SYNTHASE"/>
    <property type="match status" value="1"/>
</dbReference>
<feature type="transmembrane region" description="Helical" evidence="4">
    <location>
        <begin position="280"/>
        <end position="302"/>
    </location>
</feature>
<feature type="transmembrane region" description="Helical" evidence="4">
    <location>
        <begin position="6"/>
        <end position="24"/>
    </location>
</feature>
<dbReference type="GO" id="GO:0016757">
    <property type="term" value="F:glycosyltransferase activity"/>
    <property type="evidence" value="ECO:0007669"/>
    <property type="project" value="UniProtKB-KW"/>
</dbReference>
<protein>
    <submittedName>
        <fullName evidence="6">Glycosyltransferase</fullName>
        <ecNumber evidence="6">2.4.-.-</ecNumber>
    </submittedName>
</protein>
<dbReference type="PANTHER" id="PTHR43630">
    <property type="entry name" value="POLY-BETA-1,6-N-ACETYL-D-GLUCOSAMINE SYNTHASE"/>
    <property type="match status" value="1"/>
</dbReference>